<dbReference type="AlphaFoldDB" id="A0A4P6FG00"/>
<organism evidence="2 3">
    <name type="scientific">Agromyces protaetiae</name>
    <dbReference type="NCBI Taxonomy" id="2509455"/>
    <lineage>
        <taxon>Bacteria</taxon>
        <taxon>Bacillati</taxon>
        <taxon>Actinomycetota</taxon>
        <taxon>Actinomycetes</taxon>
        <taxon>Micrococcales</taxon>
        <taxon>Microbacteriaceae</taxon>
        <taxon>Agromyces</taxon>
    </lineage>
</organism>
<reference evidence="2 3" key="1">
    <citation type="submission" date="2019-01" db="EMBL/GenBank/DDBJ databases">
        <title>Genome sequencing of strain FW100M-8.</title>
        <authorList>
            <person name="Heo J."/>
            <person name="Kim S.-J."/>
            <person name="Kim J.-S."/>
            <person name="Hong S.-B."/>
            <person name="Kwon S.-W."/>
        </authorList>
    </citation>
    <scope>NUCLEOTIDE SEQUENCE [LARGE SCALE GENOMIC DNA]</scope>
    <source>
        <strain evidence="2 3">FW100M-8</strain>
    </source>
</reference>
<proteinExistence type="predicted"/>
<keyword evidence="1" id="KW-0732">Signal</keyword>
<evidence type="ECO:0000313" key="2">
    <source>
        <dbReference type="EMBL" id="QAY74023.1"/>
    </source>
</evidence>
<feature type="chain" id="PRO_5020366366" description="Lipoprotein" evidence="1">
    <location>
        <begin position="31"/>
        <end position="145"/>
    </location>
</feature>
<dbReference type="KEGG" id="agf:ET445_12415"/>
<evidence type="ECO:0000256" key="1">
    <source>
        <dbReference type="SAM" id="SignalP"/>
    </source>
</evidence>
<keyword evidence="3" id="KW-1185">Reference proteome</keyword>
<sequence length="145" mass="15646">MTRTTTSRTASLAALSAAALLVGSLTGCTAIEDVLSKQERADYQTYDEAQRGWPDGPIPGWIPAESTDLHLLRTTDGSNEIVAFESAADLMTDGCEPRPRHNMPGLTADWGLEAYPDTVLLCADWEVAATDGGWFGWRITGTIDE</sequence>
<evidence type="ECO:0008006" key="4">
    <source>
        <dbReference type="Google" id="ProtNLM"/>
    </source>
</evidence>
<evidence type="ECO:0000313" key="3">
    <source>
        <dbReference type="Proteomes" id="UP000291259"/>
    </source>
</evidence>
<dbReference type="RefSeq" id="WP_129191571.1">
    <property type="nucleotide sequence ID" value="NZ_CP035491.1"/>
</dbReference>
<accession>A0A4P6FG00</accession>
<dbReference type="EMBL" id="CP035491">
    <property type="protein sequence ID" value="QAY74023.1"/>
    <property type="molecule type" value="Genomic_DNA"/>
</dbReference>
<gene>
    <name evidence="2" type="ORF">ET445_12415</name>
</gene>
<dbReference type="Proteomes" id="UP000291259">
    <property type="component" value="Chromosome"/>
</dbReference>
<name>A0A4P6FG00_9MICO</name>
<protein>
    <recommendedName>
        <fullName evidence="4">Lipoprotein</fullName>
    </recommendedName>
</protein>
<dbReference type="OrthoDB" id="5116543at2"/>
<feature type="signal peptide" evidence="1">
    <location>
        <begin position="1"/>
        <end position="30"/>
    </location>
</feature>
<dbReference type="PROSITE" id="PS51257">
    <property type="entry name" value="PROKAR_LIPOPROTEIN"/>
    <property type="match status" value="1"/>
</dbReference>